<dbReference type="PANTHER" id="PTHR30518:SF2">
    <property type="entry name" value="ENDOLYTIC MUREIN TRANSGLYCOSYLASE"/>
    <property type="match status" value="1"/>
</dbReference>
<protein>
    <recommendedName>
        <fullName evidence="7">Endolytic murein transglycosylase</fullName>
        <ecNumber evidence="7">4.2.2.29</ecNumber>
    </recommendedName>
    <alternativeName>
        <fullName evidence="7">Peptidoglycan lytic transglycosylase</fullName>
    </alternativeName>
    <alternativeName>
        <fullName evidence="7">Peptidoglycan polymerization terminase</fullName>
    </alternativeName>
</protein>
<comment type="caution">
    <text evidence="8">The sequence shown here is derived from an EMBL/GenBank/DDBJ whole genome shotgun (WGS) entry which is preliminary data.</text>
</comment>
<dbReference type="PANTHER" id="PTHR30518">
    <property type="entry name" value="ENDOLYTIC MUREIN TRANSGLYCOSYLASE"/>
    <property type="match status" value="1"/>
</dbReference>
<comment type="similarity">
    <text evidence="7">Belongs to the transglycosylase MltG family.</text>
</comment>
<evidence type="ECO:0000313" key="9">
    <source>
        <dbReference type="Proteomes" id="UP000028302"/>
    </source>
</evidence>
<dbReference type="GO" id="GO:0005886">
    <property type="term" value="C:plasma membrane"/>
    <property type="evidence" value="ECO:0007669"/>
    <property type="project" value="UniProtKB-UniRule"/>
</dbReference>
<sequence>MFLRLFYGIVLAVLLALAVLAADVTRFFTQPLGNTQPELIEVAPGTSFRGLVHQLRREQIIRWPRDERYLSLYARLTGQATSIKSGEYRIPAKQDPRQLLALLVSGKIRQHRLTLVEGWRFKQIMNAVNHDPALKHTLRGKTSAQIMAALGHPNQKAEGRFMPDTYMFPRGESDVAFLKRSYNAMQRFLHKAWANRADNLAIHTPYQALIMASLIEKETAVPSERERISGVFNRRLKKGMRLQTDPSVIYGIPNYDGHIHKSDLERDTPYNTYTRAGLPPTPIASPSRASIRAALHPDKGTALYFVSRGNGTHVFSDTLAEQNRAVRKYQLGGS</sequence>
<dbReference type="STRING" id="1304275.C41B8_02487"/>
<reference evidence="8 9" key="1">
    <citation type="submission" date="2013-03" db="EMBL/GenBank/DDBJ databases">
        <title>Salinisphaera hydrothermalis C41B8 Genome Sequencing.</title>
        <authorList>
            <person name="Li C."/>
            <person name="Lai Q."/>
            <person name="Shao Z."/>
        </authorList>
    </citation>
    <scope>NUCLEOTIDE SEQUENCE [LARGE SCALE GENOMIC DNA]</scope>
    <source>
        <strain evidence="8 9">C41B8</strain>
    </source>
</reference>
<dbReference type="OrthoDB" id="9814591at2"/>
<dbReference type="Gene3D" id="3.30.160.60">
    <property type="entry name" value="Classic Zinc Finger"/>
    <property type="match status" value="1"/>
</dbReference>
<dbReference type="Proteomes" id="UP000028302">
    <property type="component" value="Unassembled WGS sequence"/>
</dbReference>
<accession>A0A084IQH7</accession>
<evidence type="ECO:0000256" key="1">
    <source>
        <dbReference type="ARBA" id="ARBA00022475"/>
    </source>
</evidence>
<evidence type="ECO:0000313" key="8">
    <source>
        <dbReference type="EMBL" id="KEZ78961.1"/>
    </source>
</evidence>
<evidence type="ECO:0000256" key="5">
    <source>
        <dbReference type="ARBA" id="ARBA00023239"/>
    </source>
</evidence>
<keyword evidence="3 7" id="KW-1133">Transmembrane helix</keyword>
<dbReference type="EC" id="4.2.2.29" evidence="7"/>
<dbReference type="AlphaFoldDB" id="A0A084IQH7"/>
<name>A0A084IQH7_SALHC</name>
<keyword evidence="5 7" id="KW-0456">Lyase</keyword>
<dbReference type="GO" id="GO:0009252">
    <property type="term" value="P:peptidoglycan biosynthetic process"/>
    <property type="evidence" value="ECO:0007669"/>
    <property type="project" value="UniProtKB-UniRule"/>
</dbReference>
<comment type="function">
    <text evidence="7">Functions as a peptidoglycan terminase that cleaves nascent peptidoglycan strands endolytically to terminate their elongation.</text>
</comment>
<keyword evidence="1 7" id="KW-1003">Cell membrane</keyword>
<dbReference type="NCBIfam" id="TIGR00247">
    <property type="entry name" value="endolytic transglycosylase MltG"/>
    <property type="match status" value="1"/>
</dbReference>
<keyword evidence="7" id="KW-0997">Cell inner membrane</keyword>
<feature type="site" description="Important for catalytic activity" evidence="7">
    <location>
        <position position="218"/>
    </location>
</feature>
<evidence type="ECO:0000256" key="2">
    <source>
        <dbReference type="ARBA" id="ARBA00022692"/>
    </source>
</evidence>
<keyword evidence="9" id="KW-1185">Reference proteome</keyword>
<dbReference type="GO" id="GO:0071555">
    <property type="term" value="P:cell wall organization"/>
    <property type="evidence" value="ECO:0007669"/>
    <property type="project" value="UniProtKB-KW"/>
</dbReference>
<dbReference type="Pfam" id="PF02618">
    <property type="entry name" value="YceG"/>
    <property type="match status" value="1"/>
</dbReference>
<dbReference type="eggNOG" id="COG1559">
    <property type="taxonomic scope" value="Bacteria"/>
</dbReference>
<dbReference type="InterPro" id="IPR003770">
    <property type="entry name" value="MLTG-like"/>
</dbReference>
<evidence type="ECO:0000256" key="6">
    <source>
        <dbReference type="ARBA" id="ARBA00023316"/>
    </source>
</evidence>
<dbReference type="PATRIC" id="fig|1304275.5.peg.504"/>
<dbReference type="RefSeq" id="WP_037333511.1">
    <property type="nucleotide sequence ID" value="NZ_APNK01000002.1"/>
</dbReference>
<keyword evidence="4 7" id="KW-0472">Membrane</keyword>
<comment type="catalytic activity">
    <reaction evidence="7">
        <text>a peptidoglycan chain = a peptidoglycan chain with N-acetyl-1,6-anhydromuramyl-[peptide] at the reducing end + a peptidoglycan chain with N-acetylglucosamine at the non-reducing end.</text>
        <dbReference type="EC" id="4.2.2.29"/>
    </reaction>
</comment>
<evidence type="ECO:0000256" key="7">
    <source>
        <dbReference type="HAMAP-Rule" id="MF_02065"/>
    </source>
</evidence>
<dbReference type="Gene3D" id="3.30.1490.480">
    <property type="entry name" value="Endolytic murein transglycosylase"/>
    <property type="match status" value="1"/>
</dbReference>
<evidence type="ECO:0000256" key="4">
    <source>
        <dbReference type="ARBA" id="ARBA00023136"/>
    </source>
</evidence>
<keyword evidence="6 7" id="KW-0961">Cell wall biogenesis/degradation</keyword>
<dbReference type="GO" id="GO:0008932">
    <property type="term" value="F:lytic endotransglycosylase activity"/>
    <property type="evidence" value="ECO:0007669"/>
    <property type="project" value="UniProtKB-UniRule"/>
</dbReference>
<keyword evidence="2 7" id="KW-0812">Transmembrane</keyword>
<evidence type="ECO:0000256" key="3">
    <source>
        <dbReference type="ARBA" id="ARBA00022989"/>
    </source>
</evidence>
<dbReference type="EMBL" id="APNK01000002">
    <property type="protein sequence ID" value="KEZ78961.1"/>
    <property type="molecule type" value="Genomic_DNA"/>
</dbReference>
<dbReference type="CDD" id="cd08010">
    <property type="entry name" value="MltG_like"/>
    <property type="match status" value="1"/>
</dbReference>
<organism evidence="8 9">
    <name type="scientific">Salinisphaera hydrothermalis (strain C41B8)</name>
    <dbReference type="NCBI Taxonomy" id="1304275"/>
    <lineage>
        <taxon>Bacteria</taxon>
        <taxon>Pseudomonadati</taxon>
        <taxon>Pseudomonadota</taxon>
        <taxon>Gammaproteobacteria</taxon>
        <taxon>Salinisphaerales</taxon>
        <taxon>Salinisphaeraceae</taxon>
        <taxon>Salinisphaera</taxon>
    </lineage>
</organism>
<gene>
    <name evidence="7" type="primary">mltG</name>
    <name evidence="8" type="ORF">C41B8_02487</name>
</gene>
<dbReference type="HAMAP" id="MF_02065">
    <property type="entry name" value="MltG"/>
    <property type="match status" value="1"/>
</dbReference>
<proteinExistence type="inferred from homology"/>